<keyword evidence="1" id="KW-1133">Transmembrane helix</keyword>
<dbReference type="OrthoDB" id="5837034at2759"/>
<gene>
    <name evidence="2" type="ORF">CAMP_LOCUS14301</name>
</gene>
<organism evidence="2 3">
    <name type="scientific">Caenorhabditis angaria</name>
    <dbReference type="NCBI Taxonomy" id="860376"/>
    <lineage>
        <taxon>Eukaryota</taxon>
        <taxon>Metazoa</taxon>
        <taxon>Ecdysozoa</taxon>
        <taxon>Nematoda</taxon>
        <taxon>Chromadorea</taxon>
        <taxon>Rhabditida</taxon>
        <taxon>Rhabditina</taxon>
        <taxon>Rhabditomorpha</taxon>
        <taxon>Rhabditoidea</taxon>
        <taxon>Rhabditidae</taxon>
        <taxon>Peloderinae</taxon>
        <taxon>Caenorhabditis</taxon>
    </lineage>
</organism>
<name>A0A9P1IWS0_9PELO</name>
<evidence type="ECO:0000313" key="3">
    <source>
        <dbReference type="Proteomes" id="UP001152747"/>
    </source>
</evidence>
<dbReference type="Proteomes" id="UP001152747">
    <property type="component" value="Unassembled WGS sequence"/>
</dbReference>
<accession>A0A9P1IWS0</accession>
<protein>
    <submittedName>
        <fullName evidence="2">Uncharacterized protein</fullName>
    </submittedName>
</protein>
<evidence type="ECO:0000313" key="2">
    <source>
        <dbReference type="EMBL" id="CAI5451664.1"/>
    </source>
</evidence>
<keyword evidence="3" id="KW-1185">Reference proteome</keyword>
<evidence type="ECO:0000256" key="1">
    <source>
        <dbReference type="SAM" id="Phobius"/>
    </source>
</evidence>
<reference evidence="2" key="1">
    <citation type="submission" date="2022-11" db="EMBL/GenBank/DDBJ databases">
        <authorList>
            <person name="Kikuchi T."/>
        </authorList>
    </citation>
    <scope>NUCLEOTIDE SEQUENCE</scope>
    <source>
        <strain evidence="2">PS1010</strain>
    </source>
</reference>
<sequence length="121" mass="13881">MYGSTQQVNCTGAFGVESCGIGEFCCLNGCCIDFLWYLIILVVFSMIFTTLIFIHIEVVKQRVFDEKLRLQKLANRQFSTVDKMRLGDEPIQSVCAFKLPPSCTPPLTVPRLKLHKNWHFF</sequence>
<dbReference type="EMBL" id="CANHGI010000005">
    <property type="protein sequence ID" value="CAI5451664.1"/>
    <property type="molecule type" value="Genomic_DNA"/>
</dbReference>
<feature type="transmembrane region" description="Helical" evidence="1">
    <location>
        <begin position="34"/>
        <end position="59"/>
    </location>
</feature>
<keyword evidence="1" id="KW-0812">Transmembrane</keyword>
<comment type="caution">
    <text evidence="2">The sequence shown here is derived from an EMBL/GenBank/DDBJ whole genome shotgun (WGS) entry which is preliminary data.</text>
</comment>
<proteinExistence type="predicted"/>
<keyword evidence="1" id="KW-0472">Membrane</keyword>
<dbReference type="AlphaFoldDB" id="A0A9P1IWS0"/>